<keyword evidence="1" id="KW-0677">Repeat</keyword>
<dbReference type="InterPro" id="IPR003305">
    <property type="entry name" value="CenC_carb-bd"/>
</dbReference>
<reference evidence="9 10" key="1">
    <citation type="submission" date="2021-02" db="EMBL/GenBank/DDBJ databases">
        <title>Nitrogen-fixing ability and nitrogen fixation related genes of thermophilic fermentative bacteria in the genus Caldicellulosiruptor.</title>
        <authorList>
            <person name="Chen Y."/>
            <person name="Nishihara A."/>
            <person name="Haruta S."/>
        </authorList>
    </citation>
    <scope>NUCLEOTIDE SEQUENCE [LARGE SCALE GENOMIC DNA]</scope>
    <source>
        <strain evidence="9 10">YA01</strain>
    </source>
</reference>
<comment type="catalytic activity">
    <reaction evidence="7">
        <text>Endohydrolysis of (1-&gt;4)-beta-D-xylosidic linkages in xylans.</text>
        <dbReference type="EC" id="3.2.1.8"/>
    </reaction>
</comment>
<accession>A0ABM7NQ29</accession>
<dbReference type="Proteomes" id="UP000663623">
    <property type="component" value="Chromosome"/>
</dbReference>
<dbReference type="RefSeq" id="WP_207179738.1">
    <property type="nucleotide sequence ID" value="NZ_AP024480.1"/>
</dbReference>
<evidence type="ECO:0000256" key="3">
    <source>
        <dbReference type="ARBA" id="ARBA00023277"/>
    </source>
</evidence>
<evidence type="ECO:0000256" key="4">
    <source>
        <dbReference type="ARBA" id="ARBA00023295"/>
    </source>
</evidence>
<dbReference type="SUPFAM" id="SSF49785">
    <property type="entry name" value="Galactose-binding domain-like"/>
    <property type="match status" value="2"/>
</dbReference>
<dbReference type="EC" id="3.2.1.8" evidence="7"/>
<dbReference type="PANTHER" id="PTHR31490">
    <property type="entry name" value="GLYCOSYL HYDROLASE"/>
    <property type="match status" value="1"/>
</dbReference>
<dbReference type="InterPro" id="IPR044846">
    <property type="entry name" value="GH10"/>
</dbReference>
<evidence type="ECO:0000256" key="6">
    <source>
        <dbReference type="PROSITE-ProRule" id="PRU10061"/>
    </source>
</evidence>
<keyword evidence="3 7" id="KW-0119">Carbohydrate metabolism</keyword>
<feature type="active site" description="Nucleophile" evidence="6">
    <location>
        <position position="591"/>
    </location>
</feature>
<evidence type="ECO:0000256" key="5">
    <source>
        <dbReference type="ARBA" id="ARBA00023326"/>
    </source>
</evidence>
<dbReference type="InterPro" id="IPR017853">
    <property type="entry name" value="GH"/>
</dbReference>
<dbReference type="SMART" id="SM00633">
    <property type="entry name" value="Glyco_10"/>
    <property type="match status" value="1"/>
</dbReference>
<feature type="domain" description="GH10" evidence="8">
    <location>
        <begin position="349"/>
        <end position="678"/>
    </location>
</feature>
<dbReference type="PANTHER" id="PTHR31490:SF90">
    <property type="entry name" value="ENDO-1,4-BETA-XYLANASE A"/>
    <property type="match status" value="1"/>
</dbReference>
<dbReference type="InterPro" id="IPR008979">
    <property type="entry name" value="Galactose-bd-like_sf"/>
</dbReference>
<evidence type="ECO:0000259" key="8">
    <source>
        <dbReference type="PROSITE" id="PS51760"/>
    </source>
</evidence>
<evidence type="ECO:0000256" key="2">
    <source>
        <dbReference type="ARBA" id="ARBA00022801"/>
    </source>
</evidence>
<proteinExistence type="inferred from homology"/>
<evidence type="ECO:0000313" key="9">
    <source>
        <dbReference type="EMBL" id="BCS82264.1"/>
    </source>
</evidence>
<evidence type="ECO:0000256" key="7">
    <source>
        <dbReference type="RuleBase" id="RU361174"/>
    </source>
</evidence>
<dbReference type="Pfam" id="PF02018">
    <property type="entry name" value="CBM_4_9"/>
    <property type="match status" value="2"/>
</dbReference>
<comment type="similarity">
    <text evidence="7">Belongs to the glycosyl hydrolase 10 (cellulase F) family.</text>
</comment>
<dbReference type="SUPFAM" id="SSF51445">
    <property type="entry name" value="(Trans)glycosidases"/>
    <property type="match status" value="1"/>
</dbReference>
<evidence type="ECO:0000313" key="10">
    <source>
        <dbReference type="Proteomes" id="UP000663623"/>
    </source>
</evidence>
<dbReference type="InterPro" id="IPR031158">
    <property type="entry name" value="GH10_AS"/>
</dbReference>
<dbReference type="Gene3D" id="3.20.20.80">
    <property type="entry name" value="Glycosidases"/>
    <property type="match status" value="1"/>
</dbReference>
<dbReference type="Pfam" id="PF00331">
    <property type="entry name" value="Glyco_hydro_10"/>
    <property type="match status" value="1"/>
</dbReference>
<dbReference type="EMBL" id="AP024480">
    <property type="protein sequence ID" value="BCS82264.1"/>
    <property type="molecule type" value="Genomic_DNA"/>
</dbReference>
<name>A0ABM7NQ29_9FIRM</name>
<keyword evidence="5 7" id="KW-0624">Polysaccharide degradation</keyword>
<dbReference type="PROSITE" id="PS00591">
    <property type="entry name" value="GH10_1"/>
    <property type="match status" value="1"/>
</dbReference>
<sequence>MGKSAYKIVIPLTVAIVLIISSVFSLIYPVVPGAIAQTASVTTVNFEGKDTFTFFAYGNAKIATEQISAIEGKKSIKVTNRKSIWDSLAIDVKDVLKRGKTWVISSYIKHVGKKPIAFSITALYDDGKGLKYIQLGEKIVMPSKWGKIAVKWKPILKNPANLIIAIHPTVDKTTAYNVDNIQIMTEEAYLSQAIVYKDTFENNTTNWQPRGESVKIKLDSSKFHEGNKSLYVSGRTAFWHGAKIPVIKHVTPGKRYRFSIWVYHTSLDLKRFSILVQRKMVNEAQYRYDWITSKEVAGDGWEEISGSYVVPDNDKIEELEFYIESPDPTLSFWVDDFTISDTMKLQQPNYDLPSLKEKYKDDFKVGVAIGYGELMNSIDKQFIKKHFNSITPGNEMKPESLLRGPDKYDFTIADAFVEFATKNNISIRGHTLVWHNQTPDWFFKDSNGNFLKKDELLKRLKKHIYTVVGRYKGKIYAWDVVNEAIDETQPDGYRRSNWYNICGPVYIEKAFIWAHEADPQAKLFYNDYNTEVPQKRMFIYNMIKKMKSKGIPIHGVGLQCHINVDSPSVEEIEETIKLFSTIPGLEIQITELDMSFYQWGSSIYYVEPSREMLLRQAKKYYELFNLFKKYKKIIKSVTFWGLKDDYSWLRGVFNKPDFPLLFDEHYDGKPAFWALIDYSVVPQNINLPAPPAIPKLNTKK</sequence>
<dbReference type="Gene3D" id="2.60.120.260">
    <property type="entry name" value="Galactose-binding domain-like"/>
    <property type="match status" value="2"/>
</dbReference>
<protein>
    <recommendedName>
        <fullName evidence="7">Beta-xylanase</fullName>
        <ecNumber evidence="7">3.2.1.8</ecNumber>
    </recommendedName>
</protein>
<dbReference type="PRINTS" id="PR00134">
    <property type="entry name" value="GLHYDRLASE10"/>
</dbReference>
<organism evidence="9 10">
    <name type="scientific">Caldicellulosiruptor diazotrophicus</name>
    <dbReference type="NCBI Taxonomy" id="2806205"/>
    <lineage>
        <taxon>Bacteria</taxon>
        <taxon>Bacillati</taxon>
        <taxon>Bacillota</taxon>
        <taxon>Bacillota incertae sedis</taxon>
        <taxon>Caldicellulosiruptorales</taxon>
        <taxon>Caldicellulosiruptoraceae</taxon>
        <taxon>Caldicellulosiruptor</taxon>
    </lineage>
</organism>
<evidence type="ECO:0000256" key="1">
    <source>
        <dbReference type="ARBA" id="ARBA00022737"/>
    </source>
</evidence>
<dbReference type="InterPro" id="IPR001000">
    <property type="entry name" value="GH10_dom"/>
</dbReference>
<keyword evidence="10" id="KW-1185">Reference proteome</keyword>
<dbReference type="PROSITE" id="PS51760">
    <property type="entry name" value="GH10_2"/>
    <property type="match status" value="1"/>
</dbReference>
<keyword evidence="2 7" id="KW-0378">Hydrolase</keyword>
<gene>
    <name evidence="9" type="ORF">CaldiYA01_22240</name>
</gene>
<keyword evidence="4 7" id="KW-0326">Glycosidase</keyword>